<evidence type="ECO:0000259" key="2">
    <source>
        <dbReference type="Pfam" id="PF02911"/>
    </source>
</evidence>
<dbReference type="EMBL" id="SDHZ01000001">
    <property type="protein sequence ID" value="RXK85966.1"/>
    <property type="molecule type" value="Genomic_DNA"/>
</dbReference>
<dbReference type="InterPro" id="IPR011034">
    <property type="entry name" value="Formyl_transferase-like_C_sf"/>
</dbReference>
<dbReference type="SUPFAM" id="SSF50486">
    <property type="entry name" value="FMT C-terminal domain-like"/>
    <property type="match status" value="1"/>
</dbReference>
<dbReference type="Pfam" id="PF00551">
    <property type="entry name" value="Formyl_trans_N"/>
    <property type="match status" value="1"/>
</dbReference>
<dbReference type="PANTHER" id="PTHR11138">
    <property type="entry name" value="METHIONYL-TRNA FORMYLTRANSFERASE"/>
    <property type="match status" value="1"/>
</dbReference>
<dbReference type="GO" id="GO:0004479">
    <property type="term" value="F:methionyl-tRNA formyltransferase activity"/>
    <property type="evidence" value="ECO:0007669"/>
    <property type="project" value="TreeGrafter"/>
</dbReference>
<feature type="domain" description="Formyl transferase N-terminal" evidence="1">
    <location>
        <begin position="50"/>
        <end position="174"/>
    </location>
</feature>
<evidence type="ECO:0008006" key="5">
    <source>
        <dbReference type="Google" id="ProtNLM"/>
    </source>
</evidence>
<proteinExistence type="predicted"/>
<keyword evidence="4" id="KW-1185">Reference proteome</keyword>
<evidence type="ECO:0000259" key="1">
    <source>
        <dbReference type="Pfam" id="PF00551"/>
    </source>
</evidence>
<dbReference type="InterPro" id="IPR005793">
    <property type="entry name" value="Formyl_trans_C"/>
</dbReference>
<feature type="domain" description="Formyl transferase C-terminal" evidence="2">
    <location>
        <begin position="203"/>
        <end position="289"/>
    </location>
</feature>
<dbReference type="RefSeq" id="WP_129001717.1">
    <property type="nucleotide sequence ID" value="NZ_SDHZ01000001.1"/>
</dbReference>
<dbReference type="OrthoDB" id="1092294at2"/>
<comment type="caution">
    <text evidence="3">The sequence shown here is derived from an EMBL/GenBank/DDBJ whole genome shotgun (WGS) entry which is preliminary data.</text>
</comment>
<dbReference type="InterPro" id="IPR036477">
    <property type="entry name" value="Formyl_transf_N_sf"/>
</dbReference>
<dbReference type="SUPFAM" id="SSF53328">
    <property type="entry name" value="Formyltransferase"/>
    <property type="match status" value="1"/>
</dbReference>
<name>A0A4V1MAI2_9BACT</name>
<dbReference type="GO" id="GO:0005829">
    <property type="term" value="C:cytosol"/>
    <property type="evidence" value="ECO:0007669"/>
    <property type="project" value="TreeGrafter"/>
</dbReference>
<dbReference type="Pfam" id="PF02911">
    <property type="entry name" value="Formyl_trans_C"/>
    <property type="match status" value="1"/>
</dbReference>
<evidence type="ECO:0000313" key="3">
    <source>
        <dbReference type="EMBL" id="RXK85966.1"/>
    </source>
</evidence>
<dbReference type="AlphaFoldDB" id="A0A4V1MAI2"/>
<evidence type="ECO:0000313" key="4">
    <source>
        <dbReference type="Proteomes" id="UP000290545"/>
    </source>
</evidence>
<dbReference type="Gene3D" id="3.40.50.12230">
    <property type="match status" value="1"/>
</dbReference>
<dbReference type="InterPro" id="IPR002376">
    <property type="entry name" value="Formyl_transf_N"/>
</dbReference>
<gene>
    <name evidence="3" type="ORF">ESB13_03915</name>
</gene>
<accession>A0A4V1MAI2</accession>
<protein>
    <recommendedName>
        <fullName evidence="5">Methionyl-tRNA formyltransferase</fullName>
    </recommendedName>
</protein>
<sequence length="309" mass="33997">MNTILLCNSDTLAIPAALHLHHAGQLAAVVIPERSAAVLKNSFAQVMIPPEKIQVVSRQQLEATLTNLVTTTKADLLLTMTFPWKLPDGVLSLPTFGCINFHFGLLPVYQGADPVFWQLRNGEKEGGITVHIMTSHIDNGPVLHYAKLPLMPGETYGIHCERLGHAAVAAMQKVMNILQNNTGTATPQEETVPAYYKAPGFHERTIQWKQQSAAEVIQLVNACNPRYGGAITTFRNMQVNLLEAIPVEVNNPPEQVLPGTIVHADIVYGIIAACCDNKFIRINIVQMREGYLSGNKLSQMGWQTGERFI</sequence>
<dbReference type="PANTHER" id="PTHR11138:SF5">
    <property type="entry name" value="METHIONYL-TRNA FORMYLTRANSFERASE, MITOCHONDRIAL"/>
    <property type="match status" value="1"/>
</dbReference>
<organism evidence="3 4">
    <name type="scientific">Filimonas effusa</name>
    <dbReference type="NCBI Taxonomy" id="2508721"/>
    <lineage>
        <taxon>Bacteria</taxon>
        <taxon>Pseudomonadati</taxon>
        <taxon>Bacteroidota</taxon>
        <taxon>Chitinophagia</taxon>
        <taxon>Chitinophagales</taxon>
        <taxon>Chitinophagaceae</taxon>
        <taxon>Filimonas</taxon>
    </lineage>
</organism>
<reference evidence="3 4" key="1">
    <citation type="submission" date="2019-01" db="EMBL/GenBank/DDBJ databases">
        <title>Filimonas sp. strain TTM-71.</title>
        <authorList>
            <person name="Chen W.-M."/>
        </authorList>
    </citation>
    <scope>NUCLEOTIDE SEQUENCE [LARGE SCALE GENOMIC DNA]</scope>
    <source>
        <strain evidence="3 4">TTM-71</strain>
    </source>
</reference>
<dbReference type="Proteomes" id="UP000290545">
    <property type="component" value="Unassembled WGS sequence"/>
</dbReference>